<feature type="transmembrane region" description="Helical" evidence="6">
    <location>
        <begin position="665"/>
        <end position="687"/>
    </location>
</feature>
<evidence type="ECO:0000259" key="8">
    <source>
        <dbReference type="Pfam" id="PF12704"/>
    </source>
</evidence>
<sequence length="788" mass="88229">MKTIIRNFINVLIRFKVATFLNVAGLAVAFAAFIVILIQINFERTFDRCHPTSGRIFRVDLTIPGTFGTILPRAFVEAVIQSSPHIEAGTLLTPSFGQNGVYLSVDRNGQPFGFKEIVTTCHASLPKIFAFPIVEGDIDCLKDPEKVMVPRSLADKLFGEDISVVGKTLRAEENIWTKSAKLFTIGAVYKDFPENTQLRNVVYTAIDPDYNINNFSSSNWVCYLLLDNPAMADEVADNFNRHFDFKKIYHEGEQIRLVPLTDIYYMNETQDGGTFRSGNKEVTALLFGIALLIVIVAAINFTNFSTSLTPLRIKSINTQKVLGSSDTLLRRSLLIEAALISFIAWLVSLVIVWGLDWAEALPFIEADLSLVSNLPIVFLCGIVALVIGWLAGIYPAYYITSFPPALVLKGSFGLSPSGRKLRTTLICVQFVVSIVLIIGACFVQIQNSYMRNFSLGFDKDQVAIVELNETMYNKHHDTYVNRLKENPGIEDVAFAMEKVGSKDGYNTNGGNYKGKDFQYFIIIASSNFLRVMGIPVIEGRDFSKADELSDHVSYIFNRTAMEGLDMQVGDAFDSYSPGHLIGFSDDVKFTSLRGGEDNIAFLVGNFGYSLPISYIRLKAGSDIHAVVGHIQETMRELDPSYPFNIEFYDEIFNHLYRKEENLRDLVTVFSLLAIIISLVGVFGLVVFETQYRRKEIGIRKVHGATVGEILLMFNKVYLRIVGICFVIAAPIAWQGAKMWLEGFAYKTPLHWWVFLIALLIVTVITLLTVSFQNWKAANENPVNSIKSE</sequence>
<keyword evidence="2" id="KW-1003">Cell membrane</keyword>
<evidence type="ECO:0000256" key="2">
    <source>
        <dbReference type="ARBA" id="ARBA00022475"/>
    </source>
</evidence>
<dbReference type="Pfam" id="PF12704">
    <property type="entry name" value="MacB_PCD"/>
    <property type="match status" value="1"/>
</dbReference>
<evidence type="ECO:0000256" key="1">
    <source>
        <dbReference type="ARBA" id="ARBA00004651"/>
    </source>
</evidence>
<dbReference type="Pfam" id="PF02687">
    <property type="entry name" value="FtsX"/>
    <property type="match status" value="2"/>
</dbReference>
<evidence type="ECO:0000256" key="4">
    <source>
        <dbReference type="ARBA" id="ARBA00022989"/>
    </source>
</evidence>
<comment type="subcellular location">
    <subcellularLocation>
        <location evidence="1">Cell membrane</location>
        <topology evidence="1">Multi-pass membrane protein</topology>
    </subcellularLocation>
</comment>
<gene>
    <name evidence="9" type="ORF">ERS852429_00218</name>
</gene>
<dbReference type="InterPro" id="IPR003838">
    <property type="entry name" value="ABC3_permease_C"/>
</dbReference>
<feature type="transmembrane region" description="Helical" evidence="6">
    <location>
        <begin position="375"/>
        <end position="400"/>
    </location>
</feature>
<evidence type="ECO:0000259" key="7">
    <source>
        <dbReference type="Pfam" id="PF02687"/>
    </source>
</evidence>
<dbReference type="AlphaFoldDB" id="A0A173R318"/>
<organism evidence="9 10">
    <name type="scientific">Parabacteroides distasonis</name>
    <dbReference type="NCBI Taxonomy" id="823"/>
    <lineage>
        <taxon>Bacteria</taxon>
        <taxon>Pseudomonadati</taxon>
        <taxon>Bacteroidota</taxon>
        <taxon>Bacteroidia</taxon>
        <taxon>Bacteroidales</taxon>
        <taxon>Tannerellaceae</taxon>
        <taxon>Parabacteroides</taxon>
    </lineage>
</organism>
<keyword evidence="3 6" id="KW-0812">Transmembrane</keyword>
<feature type="transmembrane region" description="Helical" evidence="6">
    <location>
        <begin position="421"/>
        <end position="445"/>
    </location>
</feature>
<keyword evidence="5 6" id="KW-0472">Membrane</keyword>
<proteinExistence type="predicted"/>
<evidence type="ECO:0000313" key="9">
    <source>
        <dbReference type="EMBL" id="CUM72394.1"/>
    </source>
</evidence>
<feature type="domain" description="MacB-like periplasmic core" evidence="8">
    <location>
        <begin position="19"/>
        <end position="238"/>
    </location>
</feature>
<dbReference type="InterPro" id="IPR025857">
    <property type="entry name" value="MacB_PCD"/>
</dbReference>
<evidence type="ECO:0000256" key="6">
    <source>
        <dbReference type="SAM" id="Phobius"/>
    </source>
</evidence>
<name>A0A173R318_PARDI</name>
<accession>A0A173R318</accession>
<evidence type="ECO:0000256" key="3">
    <source>
        <dbReference type="ARBA" id="ARBA00022692"/>
    </source>
</evidence>
<feature type="transmembrane region" description="Helical" evidence="6">
    <location>
        <begin position="716"/>
        <end position="733"/>
    </location>
</feature>
<dbReference type="PANTHER" id="PTHR30572:SF18">
    <property type="entry name" value="ABC-TYPE MACROLIDE FAMILY EXPORT SYSTEM PERMEASE COMPONENT 2"/>
    <property type="match status" value="1"/>
</dbReference>
<dbReference type="EMBL" id="CYXP01000001">
    <property type="protein sequence ID" value="CUM72394.1"/>
    <property type="molecule type" value="Genomic_DNA"/>
</dbReference>
<dbReference type="GO" id="GO:0005886">
    <property type="term" value="C:plasma membrane"/>
    <property type="evidence" value="ECO:0007669"/>
    <property type="project" value="UniProtKB-SubCell"/>
</dbReference>
<protein>
    <submittedName>
        <fullName evidence="9">Acidobacterial duplicated orphan permease</fullName>
    </submittedName>
</protein>
<dbReference type="PANTHER" id="PTHR30572">
    <property type="entry name" value="MEMBRANE COMPONENT OF TRANSPORTER-RELATED"/>
    <property type="match status" value="1"/>
</dbReference>
<feature type="transmembrane region" description="Helical" evidence="6">
    <location>
        <begin position="749"/>
        <end position="769"/>
    </location>
</feature>
<feature type="transmembrane region" description="Helical" evidence="6">
    <location>
        <begin position="20"/>
        <end position="42"/>
    </location>
</feature>
<dbReference type="GO" id="GO:0022857">
    <property type="term" value="F:transmembrane transporter activity"/>
    <property type="evidence" value="ECO:0007669"/>
    <property type="project" value="TreeGrafter"/>
</dbReference>
<dbReference type="RefSeq" id="WP_044545195.1">
    <property type="nucleotide sequence ID" value="NZ_CDRH01000180.1"/>
</dbReference>
<evidence type="ECO:0000256" key="5">
    <source>
        <dbReference type="ARBA" id="ARBA00023136"/>
    </source>
</evidence>
<evidence type="ECO:0000313" key="10">
    <source>
        <dbReference type="Proteomes" id="UP000095591"/>
    </source>
</evidence>
<reference evidence="9 10" key="1">
    <citation type="submission" date="2015-09" db="EMBL/GenBank/DDBJ databases">
        <authorList>
            <consortium name="Pathogen Informatics"/>
        </authorList>
    </citation>
    <scope>NUCLEOTIDE SEQUENCE [LARGE SCALE GENOMIC DNA]</scope>
    <source>
        <strain evidence="9 10">2789STDY5608872</strain>
    </source>
</reference>
<feature type="transmembrane region" description="Helical" evidence="6">
    <location>
        <begin position="284"/>
        <end position="304"/>
    </location>
</feature>
<dbReference type="Proteomes" id="UP000095591">
    <property type="component" value="Unassembled WGS sequence"/>
</dbReference>
<feature type="domain" description="ABC3 transporter permease C-terminal" evidence="7">
    <location>
        <begin position="668"/>
        <end position="781"/>
    </location>
</feature>
<feature type="transmembrane region" description="Helical" evidence="6">
    <location>
        <begin position="333"/>
        <end position="355"/>
    </location>
</feature>
<dbReference type="InterPro" id="IPR050250">
    <property type="entry name" value="Macrolide_Exporter_MacB"/>
</dbReference>
<feature type="domain" description="ABC3 transporter permease C-terminal" evidence="7">
    <location>
        <begin position="289"/>
        <end position="404"/>
    </location>
</feature>
<keyword evidence="4 6" id="KW-1133">Transmembrane helix</keyword>